<comment type="caution">
    <text evidence="4">The sequence shown here is derived from an EMBL/GenBank/DDBJ whole genome shotgun (WGS) entry which is preliminary data.</text>
</comment>
<evidence type="ECO:0000256" key="2">
    <source>
        <dbReference type="ARBA" id="ARBA00023163"/>
    </source>
</evidence>
<reference evidence="4" key="1">
    <citation type="submission" date="2021-05" db="EMBL/GenBank/DDBJ databases">
        <authorList>
            <person name="Arsene-Ploetze F."/>
        </authorList>
    </citation>
    <scope>NUCLEOTIDE SEQUENCE</scope>
    <source>
        <strain evidence="4">DSM 42138</strain>
    </source>
</reference>
<keyword evidence="5" id="KW-1185">Reference proteome</keyword>
<keyword evidence="2" id="KW-0804">Transcription</keyword>
<proteinExistence type="predicted"/>
<name>A0A9W4DQN9_9ACTN</name>
<dbReference type="InterPro" id="IPR011075">
    <property type="entry name" value="TetR_C"/>
</dbReference>
<keyword evidence="1" id="KW-0805">Transcription regulation</keyword>
<dbReference type="Proteomes" id="UP001152519">
    <property type="component" value="Unassembled WGS sequence"/>
</dbReference>
<dbReference type="EMBL" id="CAJSLV010000044">
    <property type="protein sequence ID" value="CAG6392273.1"/>
    <property type="molecule type" value="Genomic_DNA"/>
</dbReference>
<feature type="domain" description="Tetracyclin repressor-like C-terminal" evidence="3">
    <location>
        <begin position="2"/>
        <end position="51"/>
    </location>
</feature>
<evidence type="ECO:0000256" key="1">
    <source>
        <dbReference type="ARBA" id="ARBA00023015"/>
    </source>
</evidence>
<dbReference type="Pfam" id="PF16859">
    <property type="entry name" value="TetR_C_11"/>
    <property type="match status" value="1"/>
</dbReference>
<dbReference type="Gene3D" id="1.10.357.10">
    <property type="entry name" value="Tetracycline Repressor, domain 2"/>
    <property type="match status" value="1"/>
</dbReference>
<evidence type="ECO:0000313" key="5">
    <source>
        <dbReference type="Proteomes" id="UP001152519"/>
    </source>
</evidence>
<evidence type="ECO:0000259" key="3">
    <source>
        <dbReference type="Pfam" id="PF16859"/>
    </source>
</evidence>
<protein>
    <recommendedName>
        <fullName evidence="3">Tetracyclin repressor-like C-terminal domain-containing protein</fullName>
    </recommendedName>
</protein>
<sequence>MLLARARERGELTREDDDFLIDLVFSPMWYRLLFDRAALNAAYAGRLSAAVTALAARPERRGHPLRSRLRTGGPPVV</sequence>
<accession>A0A9W4DQN9</accession>
<dbReference type="AlphaFoldDB" id="A0A9W4DQN9"/>
<dbReference type="SUPFAM" id="SSF48498">
    <property type="entry name" value="Tetracyclin repressor-like, C-terminal domain"/>
    <property type="match status" value="1"/>
</dbReference>
<gene>
    <name evidence="4" type="ORF">SCOCK_160055</name>
</gene>
<dbReference type="InterPro" id="IPR036271">
    <property type="entry name" value="Tet_transcr_reg_TetR-rel_C_sf"/>
</dbReference>
<organism evidence="4 5">
    <name type="scientific">Actinacidiphila cocklensis</name>
    <dbReference type="NCBI Taxonomy" id="887465"/>
    <lineage>
        <taxon>Bacteria</taxon>
        <taxon>Bacillati</taxon>
        <taxon>Actinomycetota</taxon>
        <taxon>Actinomycetes</taxon>
        <taxon>Kitasatosporales</taxon>
        <taxon>Streptomycetaceae</taxon>
        <taxon>Actinacidiphila</taxon>
    </lineage>
</organism>
<evidence type="ECO:0000313" key="4">
    <source>
        <dbReference type="EMBL" id="CAG6392273.1"/>
    </source>
</evidence>